<gene>
    <name evidence="1" type="ORF">RRG08_048413</name>
</gene>
<keyword evidence="2" id="KW-1185">Reference proteome</keyword>
<dbReference type="EMBL" id="JAWDGP010000283">
    <property type="protein sequence ID" value="KAK3801826.1"/>
    <property type="molecule type" value="Genomic_DNA"/>
</dbReference>
<reference evidence="1" key="1">
    <citation type="journal article" date="2023" name="G3 (Bethesda)">
        <title>A reference genome for the long-term kleptoplast-retaining sea slug Elysia crispata morphotype clarki.</title>
        <authorList>
            <person name="Eastman K.E."/>
            <person name="Pendleton A.L."/>
            <person name="Shaikh M.A."/>
            <person name="Suttiyut T."/>
            <person name="Ogas R."/>
            <person name="Tomko P."/>
            <person name="Gavelis G."/>
            <person name="Widhalm J.R."/>
            <person name="Wisecaver J.H."/>
        </authorList>
    </citation>
    <scope>NUCLEOTIDE SEQUENCE</scope>
    <source>
        <strain evidence="1">ECLA1</strain>
    </source>
</reference>
<dbReference type="AlphaFoldDB" id="A0AAE1EBW4"/>
<protein>
    <submittedName>
        <fullName evidence="1">Uncharacterized protein</fullName>
    </submittedName>
</protein>
<comment type="caution">
    <text evidence="1">The sequence shown here is derived from an EMBL/GenBank/DDBJ whole genome shotgun (WGS) entry which is preliminary data.</text>
</comment>
<evidence type="ECO:0000313" key="1">
    <source>
        <dbReference type="EMBL" id="KAK3801826.1"/>
    </source>
</evidence>
<sequence length="212" mass="24075">MIVADLSSPKLPVTALQNRRRPRRMDLHLNEIPTVPVNVHTPSLLHRLIGYTYDSEIQAHTPSLLHRLIGYTYDSEIQAHTPSLLHRLIGYTYDSEIQAHTPSLLHRLIGYTYDSERQAHTPSLLHRLIGYTYYIVKMCLRNQEMTAFRQRNHNFITCDDAGSVRAKEKVPARVTILFNVNHGTDSVIPSQVLASAAPVSSSPPYRVVWSKG</sequence>
<organism evidence="1 2">
    <name type="scientific">Elysia crispata</name>
    <name type="common">lettuce slug</name>
    <dbReference type="NCBI Taxonomy" id="231223"/>
    <lineage>
        <taxon>Eukaryota</taxon>
        <taxon>Metazoa</taxon>
        <taxon>Spiralia</taxon>
        <taxon>Lophotrochozoa</taxon>
        <taxon>Mollusca</taxon>
        <taxon>Gastropoda</taxon>
        <taxon>Heterobranchia</taxon>
        <taxon>Euthyneura</taxon>
        <taxon>Panpulmonata</taxon>
        <taxon>Sacoglossa</taxon>
        <taxon>Placobranchoidea</taxon>
        <taxon>Plakobranchidae</taxon>
        <taxon>Elysia</taxon>
    </lineage>
</organism>
<accession>A0AAE1EBW4</accession>
<evidence type="ECO:0000313" key="2">
    <source>
        <dbReference type="Proteomes" id="UP001283361"/>
    </source>
</evidence>
<name>A0AAE1EBW4_9GAST</name>
<dbReference type="Proteomes" id="UP001283361">
    <property type="component" value="Unassembled WGS sequence"/>
</dbReference>
<proteinExistence type="predicted"/>